<evidence type="ECO:0008006" key="4">
    <source>
        <dbReference type="Google" id="ProtNLM"/>
    </source>
</evidence>
<dbReference type="Pfam" id="PF10990">
    <property type="entry name" value="DUF2809"/>
    <property type="match status" value="1"/>
</dbReference>
<name>A0ABP9X7T1_9CHLR</name>
<keyword evidence="1" id="KW-0812">Transmembrane</keyword>
<keyword evidence="1" id="KW-0472">Membrane</keyword>
<feature type="transmembrane region" description="Helical" evidence="1">
    <location>
        <begin position="37"/>
        <end position="54"/>
    </location>
</feature>
<protein>
    <recommendedName>
        <fullName evidence="4">DUF2809 domain-containing protein</fullName>
    </recommendedName>
</protein>
<feature type="transmembrane region" description="Helical" evidence="1">
    <location>
        <begin position="61"/>
        <end position="81"/>
    </location>
</feature>
<reference evidence="2 3" key="1">
    <citation type="submission" date="2024-02" db="EMBL/GenBank/DDBJ databases">
        <title>Herpetosiphon gulosus NBRC 112829.</title>
        <authorList>
            <person name="Ichikawa N."/>
            <person name="Katano-Makiyama Y."/>
            <person name="Hidaka K."/>
        </authorList>
    </citation>
    <scope>NUCLEOTIDE SEQUENCE [LARGE SCALE GENOMIC DNA]</scope>
    <source>
        <strain evidence="2 3">NBRC 112829</strain>
    </source>
</reference>
<keyword evidence="1" id="KW-1133">Transmembrane helix</keyword>
<gene>
    <name evidence="2" type="ORF">Hgul01_05254</name>
</gene>
<evidence type="ECO:0000256" key="1">
    <source>
        <dbReference type="SAM" id="Phobius"/>
    </source>
</evidence>
<dbReference type="RefSeq" id="WP_345724982.1">
    <property type="nucleotide sequence ID" value="NZ_BAABRU010000050.1"/>
</dbReference>
<dbReference type="EMBL" id="BAABRU010000050">
    <property type="protein sequence ID" value="GAA5531429.1"/>
    <property type="molecule type" value="Genomic_DNA"/>
</dbReference>
<sequence length="132" mass="14581">MQVTQRRIIMLGVIVLGGILSRLVSTGFVVFDHYLGDALYAAMLFVLLLLFAPMRSRSTAALLAFVIVVLIEVFQLTGIPLQLRGADHGLLRLLAVLLGTTFNGWDIVSYAVGILVMFGFDWRVVSITKREV</sequence>
<dbReference type="Proteomes" id="UP001428290">
    <property type="component" value="Unassembled WGS sequence"/>
</dbReference>
<keyword evidence="3" id="KW-1185">Reference proteome</keyword>
<comment type="caution">
    <text evidence="2">The sequence shown here is derived from an EMBL/GenBank/DDBJ whole genome shotgun (WGS) entry which is preliminary data.</text>
</comment>
<organism evidence="2 3">
    <name type="scientific">Herpetosiphon gulosus</name>
    <dbReference type="NCBI Taxonomy" id="1973496"/>
    <lineage>
        <taxon>Bacteria</taxon>
        <taxon>Bacillati</taxon>
        <taxon>Chloroflexota</taxon>
        <taxon>Chloroflexia</taxon>
        <taxon>Herpetosiphonales</taxon>
        <taxon>Herpetosiphonaceae</taxon>
        <taxon>Herpetosiphon</taxon>
    </lineage>
</organism>
<feature type="transmembrane region" description="Helical" evidence="1">
    <location>
        <begin position="7"/>
        <end position="31"/>
    </location>
</feature>
<accession>A0ABP9X7T1</accession>
<evidence type="ECO:0000313" key="3">
    <source>
        <dbReference type="Proteomes" id="UP001428290"/>
    </source>
</evidence>
<evidence type="ECO:0000313" key="2">
    <source>
        <dbReference type="EMBL" id="GAA5531429.1"/>
    </source>
</evidence>
<dbReference type="InterPro" id="IPR021257">
    <property type="entry name" value="DUF2809"/>
</dbReference>
<proteinExistence type="predicted"/>
<feature type="transmembrane region" description="Helical" evidence="1">
    <location>
        <begin position="93"/>
        <end position="120"/>
    </location>
</feature>